<feature type="transmembrane region" description="Helical" evidence="1">
    <location>
        <begin position="101"/>
        <end position="121"/>
    </location>
</feature>
<dbReference type="Proteomes" id="UP000182771">
    <property type="component" value="Unassembled WGS sequence"/>
</dbReference>
<dbReference type="OrthoDB" id="1148807at2"/>
<keyword evidence="1" id="KW-0472">Membrane</keyword>
<comment type="caution">
    <text evidence="2">The sequence shown here is derived from an EMBL/GenBank/DDBJ whole genome shotgun (WGS) entry which is preliminary data.</text>
</comment>
<protein>
    <submittedName>
        <fullName evidence="2">Uncharacterized protein</fullName>
    </submittedName>
</protein>
<organism evidence="2 3">
    <name type="scientific">Capnocytophaga granulosa</name>
    <dbReference type="NCBI Taxonomy" id="45242"/>
    <lineage>
        <taxon>Bacteria</taxon>
        <taxon>Pseudomonadati</taxon>
        <taxon>Bacteroidota</taxon>
        <taxon>Flavobacteriia</taxon>
        <taxon>Flavobacteriales</taxon>
        <taxon>Flavobacteriaceae</taxon>
        <taxon>Capnocytophaga</taxon>
    </lineage>
</organism>
<feature type="transmembrane region" description="Helical" evidence="1">
    <location>
        <begin position="60"/>
        <end position="81"/>
    </location>
</feature>
<keyword evidence="3" id="KW-1185">Reference proteome</keyword>
<keyword evidence="1" id="KW-1133">Transmembrane helix</keyword>
<gene>
    <name evidence="2" type="ORF">SAMN05444420_10575</name>
</gene>
<dbReference type="AlphaFoldDB" id="A0A1H2XD49"/>
<dbReference type="EMBL" id="FNND01000005">
    <property type="protein sequence ID" value="SDW90755.1"/>
    <property type="molecule type" value="Genomic_DNA"/>
</dbReference>
<accession>A0A1H2XD49</accession>
<reference evidence="2 3" key="1">
    <citation type="submission" date="2016-10" db="EMBL/GenBank/DDBJ databases">
        <authorList>
            <person name="Varghese N."/>
            <person name="Submissions S."/>
        </authorList>
    </citation>
    <scope>NUCLEOTIDE SEQUENCE [LARGE SCALE GENOMIC DNA]</scope>
    <source>
        <strain evidence="2 3">DSM 11449</strain>
    </source>
</reference>
<evidence type="ECO:0000313" key="3">
    <source>
        <dbReference type="Proteomes" id="UP000182771"/>
    </source>
</evidence>
<proteinExistence type="predicted"/>
<name>A0A1H2XD49_9FLAO</name>
<keyword evidence="1" id="KW-0812">Transmembrane</keyword>
<dbReference type="GeneID" id="85016705"/>
<feature type="transmembrane region" description="Helical" evidence="1">
    <location>
        <begin position="6"/>
        <end position="23"/>
    </location>
</feature>
<evidence type="ECO:0000313" key="2">
    <source>
        <dbReference type="EMBL" id="SDW90755.1"/>
    </source>
</evidence>
<sequence>MDKFYVICSVPLLLYVLIFLYFTRVRKNAFEERLALFRPTRHLSQRREAYMQGMHKYHKYATIMLLVILSFPLIVLILSMFEGDYEKISKVYMAIPNDMKMIILLVFVPIVMVYYLINYVLKRNEKAQRMLLEQMSDDDFDLLLKVKDSLPFISKYSPPFVLCNNQLYIFLFYAIREIDPAQITEINWSTGRGGIFVQFKVPKKITLGLSREGFYYFKAIIEKHNPELVFL</sequence>
<evidence type="ECO:0000256" key="1">
    <source>
        <dbReference type="SAM" id="Phobius"/>
    </source>
</evidence>
<dbReference type="RefSeq" id="WP_016420923.1">
    <property type="nucleotide sequence ID" value="NZ_FNND01000005.1"/>
</dbReference>